<accession>D1CGX7</accession>
<dbReference type="Pfam" id="PF00512">
    <property type="entry name" value="HisKA"/>
    <property type="match status" value="1"/>
</dbReference>
<keyword evidence="4" id="KW-0597">Phosphoprotein</keyword>
<dbReference type="Gene3D" id="1.20.120.620">
    <property type="entry name" value="Backbone structure of the membrane domain of e. Coli histidine kinase receptor kdpd"/>
    <property type="match status" value="1"/>
</dbReference>
<sequence length="539" mass="59368">MREAWSTLITPRVAQPTTDNWQRLLRALSRYLFTVGSVALVTALIWLMTDRVRLANISMLYLLAVMVVAVTCGSVPAIIASVLSFLAFDFFFVQPTWSLTIRDPDEWLALLLFLITAIVTGQLAALLRRRAEEASRREREANLLYELLRVLGEEEIGVALESAAEQIRRELRLEGVGIEISSLDNGGPIRVFSGSKRARLQLLTLSGSRRYVLEDGAPTNGGAPRSTWLHVAPNLPQMGRAHRDLLRVVYIHTEGRRLGSINLVGGGSLSDADVRLLSAVAQQLGRTLERAALRRRAMEMEAIKRADELKTSLINAVSHDLRTPLATISAAADSLLRQDVEWSEEERRGFVRDIAEESRRLGRLVDNLLDMSRLEGGSLRPHKSWCDLGALVEETIDRLGSLTAHHQLHLEVEEDLPPVLLDYVEIGQVVSNLLENAIKYAPQGTTIDIQVRRQGDEVRVAIADRGPGIPPQDLSRIFDKFYRVQGSSPAPQGMGLGLSVAKGLIEAHGGRIWGENRPGGGAVFSFTLPLSPAGVPPPC</sequence>
<evidence type="ECO:0000256" key="10">
    <source>
        <dbReference type="ARBA" id="ARBA00022989"/>
    </source>
</evidence>
<feature type="transmembrane region" description="Helical" evidence="13">
    <location>
        <begin position="28"/>
        <end position="48"/>
    </location>
</feature>
<evidence type="ECO:0000256" key="12">
    <source>
        <dbReference type="ARBA" id="ARBA00023136"/>
    </source>
</evidence>
<dbReference type="KEGG" id="ttr:Tter_2095"/>
<dbReference type="InterPro" id="IPR036890">
    <property type="entry name" value="HATPase_C_sf"/>
</dbReference>
<gene>
    <name evidence="15" type="ordered locus">Tter_2095</name>
</gene>
<evidence type="ECO:0000259" key="14">
    <source>
        <dbReference type="PROSITE" id="PS50109"/>
    </source>
</evidence>
<evidence type="ECO:0000313" key="16">
    <source>
        <dbReference type="Proteomes" id="UP000000323"/>
    </source>
</evidence>
<dbReference type="PANTHER" id="PTHR45569:SF1">
    <property type="entry name" value="SENSOR PROTEIN KDPD"/>
    <property type="match status" value="1"/>
</dbReference>
<organism evidence="15 16">
    <name type="scientific">Thermobaculum terrenum (strain ATCC BAA-798 / CCMEE 7001 / YNP1)</name>
    <dbReference type="NCBI Taxonomy" id="525904"/>
    <lineage>
        <taxon>Bacteria</taxon>
        <taxon>Bacillati</taxon>
        <taxon>Chloroflexota</taxon>
        <taxon>Chloroflexia</taxon>
        <taxon>Candidatus Thermobaculales</taxon>
        <taxon>Candidatus Thermobaculaceae</taxon>
        <taxon>Thermobaculum</taxon>
    </lineage>
</organism>
<keyword evidence="6 13" id="KW-0812">Transmembrane</keyword>
<evidence type="ECO:0000256" key="1">
    <source>
        <dbReference type="ARBA" id="ARBA00000085"/>
    </source>
</evidence>
<evidence type="ECO:0000256" key="4">
    <source>
        <dbReference type="ARBA" id="ARBA00022553"/>
    </source>
</evidence>
<dbReference type="STRING" id="525904.Tter_2095"/>
<evidence type="ECO:0000256" key="8">
    <source>
        <dbReference type="ARBA" id="ARBA00022777"/>
    </source>
</evidence>
<evidence type="ECO:0000256" key="6">
    <source>
        <dbReference type="ARBA" id="ARBA00022692"/>
    </source>
</evidence>
<name>D1CGX7_THET1</name>
<evidence type="ECO:0000256" key="3">
    <source>
        <dbReference type="ARBA" id="ARBA00012438"/>
    </source>
</evidence>
<dbReference type="GO" id="GO:0005524">
    <property type="term" value="F:ATP binding"/>
    <property type="evidence" value="ECO:0007669"/>
    <property type="project" value="UniProtKB-KW"/>
</dbReference>
<proteinExistence type="predicted"/>
<evidence type="ECO:0000256" key="11">
    <source>
        <dbReference type="ARBA" id="ARBA00023012"/>
    </source>
</evidence>
<dbReference type="HOGENOM" id="CLU_000445_89_5_0"/>
<protein>
    <recommendedName>
        <fullName evidence="3">histidine kinase</fullName>
        <ecNumber evidence="3">2.7.13.3</ecNumber>
    </recommendedName>
</protein>
<feature type="domain" description="Histidine kinase" evidence="14">
    <location>
        <begin position="316"/>
        <end position="532"/>
    </location>
</feature>
<evidence type="ECO:0000256" key="2">
    <source>
        <dbReference type="ARBA" id="ARBA00004141"/>
    </source>
</evidence>
<dbReference type="SUPFAM" id="SSF55781">
    <property type="entry name" value="GAF domain-like"/>
    <property type="match status" value="1"/>
</dbReference>
<evidence type="ECO:0000313" key="15">
    <source>
        <dbReference type="EMBL" id="ACZ42998.1"/>
    </source>
</evidence>
<dbReference type="Pfam" id="PF02518">
    <property type="entry name" value="HATPase_c"/>
    <property type="match status" value="1"/>
</dbReference>
<evidence type="ECO:0000256" key="13">
    <source>
        <dbReference type="SAM" id="Phobius"/>
    </source>
</evidence>
<dbReference type="GO" id="GO:0000155">
    <property type="term" value="F:phosphorelay sensor kinase activity"/>
    <property type="evidence" value="ECO:0007669"/>
    <property type="project" value="InterPro"/>
</dbReference>
<dbReference type="InterPro" id="IPR003594">
    <property type="entry name" value="HATPase_dom"/>
</dbReference>
<dbReference type="InterPro" id="IPR036097">
    <property type="entry name" value="HisK_dim/P_sf"/>
</dbReference>
<dbReference type="CDD" id="cd00075">
    <property type="entry name" value="HATPase"/>
    <property type="match status" value="1"/>
</dbReference>
<dbReference type="Pfam" id="PF13493">
    <property type="entry name" value="DUF4118"/>
    <property type="match status" value="1"/>
</dbReference>
<feature type="transmembrane region" description="Helical" evidence="13">
    <location>
        <begin position="60"/>
        <end position="87"/>
    </location>
</feature>
<dbReference type="RefSeq" id="WP_012876029.1">
    <property type="nucleotide sequence ID" value="NC_013526.1"/>
</dbReference>
<dbReference type="InterPro" id="IPR025201">
    <property type="entry name" value="KdpD_TM"/>
</dbReference>
<comment type="catalytic activity">
    <reaction evidence="1">
        <text>ATP + protein L-histidine = ADP + protein N-phospho-L-histidine.</text>
        <dbReference type="EC" id="2.7.13.3"/>
    </reaction>
</comment>
<dbReference type="SUPFAM" id="SSF47384">
    <property type="entry name" value="Homodimeric domain of signal transducing histidine kinase"/>
    <property type="match status" value="1"/>
</dbReference>
<reference evidence="16" key="1">
    <citation type="journal article" date="2010" name="Stand. Genomic Sci.">
        <title>Complete genome sequence of 'Thermobaculum terrenum' type strain (YNP1).</title>
        <authorList>
            <person name="Kiss H."/>
            <person name="Cleland D."/>
            <person name="Lapidus A."/>
            <person name="Lucas S."/>
            <person name="Glavina Del Rio T."/>
            <person name="Nolan M."/>
            <person name="Tice H."/>
            <person name="Han C."/>
            <person name="Goodwin L."/>
            <person name="Pitluck S."/>
            <person name="Liolios K."/>
            <person name="Ivanova N."/>
            <person name="Mavromatis K."/>
            <person name="Ovchinnikova G."/>
            <person name="Pati A."/>
            <person name="Chen A."/>
            <person name="Palaniappan K."/>
            <person name="Land M."/>
            <person name="Hauser L."/>
            <person name="Chang Y."/>
            <person name="Jeffries C."/>
            <person name="Lu M."/>
            <person name="Brettin T."/>
            <person name="Detter J."/>
            <person name="Goker M."/>
            <person name="Tindall B."/>
            <person name="Beck B."/>
            <person name="McDermott T."/>
            <person name="Woyke T."/>
            <person name="Bristow J."/>
            <person name="Eisen J."/>
            <person name="Markowitz V."/>
            <person name="Hugenholtz P."/>
            <person name="Kyrpides N."/>
            <person name="Klenk H."/>
            <person name="Cheng J."/>
        </authorList>
    </citation>
    <scope>NUCLEOTIDE SEQUENCE [LARGE SCALE GENOMIC DNA]</scope>
    <source>
        <strain evidence="16">ATCC BAA-798 / YNP1</strain>
    </source>
</reference>
<dbReference type="CDD" id="cd00082">
    <property type="entry name" value="HisKA"/>
    <property type="match status" value="1"/>
</dbReference>
<evidence type="ECO:0000256" key="7">
    <source>
        <dbReference type="ARBA" id="ARBA00022741"/>
    </source>
</evidence>
<comment type="subcellular location">
    <subcellularLocation>
        <location evidence="2">Membrane</location>
        <topology evidence="2">Multi-pass membrane protein</topology>
    </subcellularLocation>
</comment>
<dbReference type="InterPro" id="IPR003661">
    <property type="entry name" value="HisK_dim/P_dom"/>
</dbReference>
<dbReference type="SMART" id="SM00387">
    <property type="entry name" value="HATPase_c"/>
    <property type="match status" value="1"/>
</dbReference>
<dbReference type="InterPro" id="IPR004358">
    <property type="entry name" value="Sig_transdc_His_kin-like_C"/>
</dbReference>
<dbReference type="PANTHER" id="PTHR45569">
    <property type="entry name" value="SENSOR PROTEIN KDPD"/>
    <property type="match status" value="1"/>
</dbReference>
<evidence type="ECO:0000256" key="5">
    <source>
        <dbReference type="ARBA" id="ARBA00022679"/>
    </source>
</evidence>
<keyword evidence="5 15" id="KW-0808">Transferase</keyword>
<keyword evidence="9" id="KW-0067">ATP-binding</keyword>
<dbReference type="FunFam" id="3.30.565.10:FF:000042">
    <property type="entry name" value="Two-component sensor histidine kinase KdpD"/>
    <property type="match status" value="1"/>
</dbReference>
<keyword evidence="12 13" id="KW-0472">Membrane</keyword>
<dbReference type="OrthoDB" id="9806130at2"/>
<dbReference type="InterPro" id="IPR005467">
    <property type="entry name" value="His_kinase_dom"/>
</dbReference>
<keyword evidence="8 15" id="KW-0418">Kinase</keyword>
<dbReference type="InterPro" id="IPR052023">
    <property type="entry name" value="Histidine_kinase_KdpD"/>
</dbReference>
<feature type="transmembrane region" description="Helical" evidence="13">
    <location>
        <begin position="107"/>
        <end position="127"/>
    </location>
</feature>
<dbReference type="PRINTS" id="PR00344">
    <property type="entry name" value="BCTRLSENSOR"/>
</dbReference>
<keyword evidence="11" id="KW-0902">Two-component regulatory system</keyword>
<dbReference type="SMART" id="SM00388">
    <property type="entry name" value="HisKA"/>
    <property type="match status" value="1"/>
</dbReference>
<keyword evidence="16" id="KW-1185">Reference proteome</keyword>
<dbReference type="PROSITE" id="PS50109">
    <property type="entry name" value="HIS_KIN"/>
    <property type="match status" value="1"/>
</dbReference>
<dbReference type="EMBL" id="CP001826">
    <property type="protein sequence ID" value="ACZ42998.1"/>
    <property type="molecule type" value="Genomic_DNA"/>
</dbReference>
<dbReference type="eggNOG" id="COG2205">
    <property type="taxonomic scope" value="Bacteria"/>
</dbReference>
<dbReference type="Gene3D" id="1.10.287.130">
    <property type="match status" value="1"/>
</dbReference>
<keyword evidence="10 13" id="KW-1133">Transmembrane helix</keyword>
<dbReference type="Proteomes" id="UP000000323">
    <property type="component" value="Chromosome 2"/>
</dbReference>
<dbReference type="GO" id="GO:0005886">
    <property type="term" value="C:plasma membrane"/>
    <property type="evidence" value="ECO:0007669"/>
    <property type="project" value="TreeGrafter"/>
</dbReference>
<dbReference type="Gene3D" id="3.30.565.10">
    <property type="entry name" value="Histidine kinase-like ATPase, C-terminal domain"/>
    <property type="match status" value="1"/>
</dbReference>
<keyword evidence="7" id="KW-0547">Nucleotide-binding</keyword>
<dbReference type="InterPro" id="IPR038318">
    <property type="entry name" value="KdpD_sf"/>
</dbReference>
<dbReference type="SUPFAM" id="SSF55874">
    <property type="entry name" value="ATPase domain of HSP90 chaperone/DNA topoisomerase II/histidine kinase"/>
    <property type="match status" value="1"/>
</dbReference>
<dbReference type="AlphaFoldDB" id="D1CGX7"/>
<dbReference type="EC" id="2.7.13.3" evidence="3"/>
<evidence type="ECO:0000256" key="9">
    <source>
        <dbReference type="ARBA" id="ARBA00022840"/>
    </source>
</evidence>
<dbReference type="GO" id="GO:0042802">
    <property type="term" value="F:identical protein binding"/>
    <property type="evidence" value="ECO:0007669"/>
    <property type="project" value="UniProtKB-ARBA"/>
</dbReference>